<gene>
    <name evidence="2" type="primary">ARY1</name>
    <name evidence="2" type="ORF">LSUE1_G001026</name>
</gene>
<sequence length="326" mass="36717">MDSSAPSYRKLYSAEQIQLYYERIGFPQNLRNKDVARFARTAEGLEFLTTLQKYQLAAVPSENLELHYSSHHTITLDPDHLFHKIVGQNKGRGGYCMEDTSLFGTVLKSLGFDVMTTGARINEAIEPVSGKKNWPGPRYNGCSSKQESHAAFGYHRRKKYLVDVGTGATGATAPLPLIHDEVSPNIGPQDKRLVYDSIPDVTDSNQKLWVYQHRNGKEKPWTPTYCFQETEFLPRDFLVMNHFTSTHPTSIFTYNLICTKLIMEDEVIVGNITLFNGDLKKRINGKTEHVASLTSEGERVAALKTYFGITLSQAEKDGIKGMLTEL</sequence>
<name>A0A8T9CJV0_9HELO</name>
<dbReference type="Gene3D" id="3.30.2140.20">
    <property type="match status" value="1"/>
</dbReference>
<protein>
    <submittedName>
        <fullName evidence="2">Arylamine N-acetyltransferase</fullName>
    </submittedName>
</protein>
<dbReference type="AlphaFoldDB" id="A0A8T9CJV0"/>
<dbReference type="Proteomes" id="UP000469558">
    <property type="component" value="Unassembled WGS sequence"/>
</dbReference>
<comment type="caution">
    <text evidence="2">The sequence shown here is derived from an EMBL/GenBank/DDBJ whole genome shotgun (WGS) entry which is preliminary data.</text>
</comment>
<evidence type="ECO:0000256" key="1">
    <source>
        <dbReference type="ARBA" id="ARBA00006547"/>
    </source>
</evidence>
<dbReference type="PANTHER" id="PTHR11786">
    <property type="entry name" value="N-HYDROXYARYLAMINE O-ACETYLTRANSFERASE"/>
    <property type="match status" value="1"/>
</dbReference>
<dbReference type="EMBL" id="QGMK01000054">
    <property type="protein sequence ID" value="TVY84787.1"/>
    <property type="molecule type" value="Genomic_DNA"/>
</dbReference>
<dbReference type="InterPro" id="IPR001447">
    <property type="entry name" value="Arylamine_N-AcTrfase"/>
</dbReference>
<keyword evidence="3" id="KW-1185">Reference proteome</keyword>
<reference evidence="2 3" key="1">
    <citation type="submission" date="2018-05" db="EMBL/GenBank/DDBJ databases">
        <title>Genome sequencing and assembly of the regulated plant pathogen Lachnellula willkommii and related sister species for the development of diagnostic species identification markers.</title>
        <authorList>
            <person name="Giroux E."/>
            <person name="Bilodeau G."/>
        </authorList>
    </citation>
    <scope>NUCLEOTIDE SEQUENCE [LARGE SCALE GENOMIC DNA]</scope>
    <source>
        <strain evidence="2 3">CBS 268.59</strain>
    </source>
</reference>
<dbReference type="InterPro" id="IPR053710">
    <property type="entry name" value="Arylamine_NAT_domain_sf"/>
</dbReference>
<proteinExistence type="inferred from homology"/>
<evidence type="ECO:0000313" key="3">
    <source>
        <dbReference type="Proteomes" id="UP000469558"/>
    </source>
</evidence>
<dbReference type="SUPFAM" id="SSF54001">
    <property type="entry name" value="Cysteine proteinases"/>
    <property type="match status" value="1"/>
</dbReference>
<organism evidence="2 3">
    <name type="scientific">Lachnellula suecica</name>
    <dbReference type="NCBI Taxonomy" id="602035"/>
    <lineage>
        <taxon>Eukaryota</taxon>
        <taxon>Fungi</taxon>
        <taxon>Dikarya</taxon>
        <taxon>Ascomycota</taxon>
        <taxon>Pezizomycotina</taxon>
        <taxon>Leotiomycetes</taxon>
        <taxon>Helotiales</taxon>
        <taxon>Lachnaceae</taxon>
        <taxon>Lachnellula</taxon>
    </lineage>
</organism>
<comment type="similarity">
    <text evidence="1">Belongs to the arylamine N-acetyltransferase family.</text>
</comment>
<dbReference type="InterPro" id="IPR038765">
    <property type="entry name" value="Papain-like_cys_pep_sf"/>
</dbReference>
<accession>A0A8T9CJV0</accession>
<dbReference type="OrthoDB" id="10260017at2759"/>
<dbReference type="GO" id="GO:0016407">
    <property type="term" value="F:acetyltransferase activity"/>
    <property type="evidence" value="ECO:0007669"/>
    <property type="project" value="InterPro"/>
</dbReference>
<dbReference type="PANTHER" id="PTHR11786:SF0">
    <property type="entry name" value="ARYLAMINE N-ACETYLTRANSFERASE 4-RELATED"/>
    <property type="match status" value="1"/>
</dbReference>
<evidence type="ECO:0000313" key="2">
    <source>
        <dbReference type="EMBL" id="TVY84787.1"/>
    </source>
</evidence>
<dbReference type="Pfam" id="PF00797">
    <property type="entry name" value="Acetyltransf_2"/>
    <property type="match status" value="1"/>
</dbReference>